<organism evidence="3 4">
    <name type="scientific">Streptomyces palmae</name>
    <dbReference type="NCBI Taxonomy" id="1701085"/>
    <lineage>
        <taxon>Bacteria</taxon>
        <taxon>Bacillati</taxon>
        <taxon>Actinomycetota</taxon>
        <taxon>Actinomycetes</taxon>
        <taxon>Kitasatosporales</taxon>
        <taxon>Streptomycetaceae</taxon>
        <taxon>Streptomyces</taxon>
    </lineage>
</organism>
<protein>
    <submittedName>
        <fullName evidence="3">Uncharacterized protein</fullName>
    </submittedName>
</protein>
<name>A0A4Z0H6T3_9ACTN</name>
<dbReference type="PROSITE" id="PS51257">
    <property type="entry name" value="PROKAR_LIPOPROTEIN"/>
    <property type="match status" value="1"/>
</dbReference>
<evidence type="ECO:0000256" key="2">
    <source>
        <dbReference type="SAM" id="SignalP"/>
    </source>
</evidence>
<evidence type="ECO:0000256" key="1">
    <source>
        <dbReference type="SAM" id="MobiDB-lite"/>
    </source>
</evidence>
<feature type="region of interest" description="Disordered" evidence="1">
    <location>
        <begin position="117"/>
        <end position="143"/>
    </location>
</feature>
<gene>
    <name evidence="3" type="ORF">E4099_14515</name>
</gene>
<sequence>MSRIAGRGRHLTVAVTAVLALAACMGMTASAQASTPAPAGPAWTAETAPVDAGNLYSEARLDDHTTWAVGTSFTTNAPLLLSRDDTNGQGWQEVPHPGGTSTNSWYSSVSASSAQDAWVAEGSTDSGNVPVHHWDGSTWQTTQAPVPKHVGNATLHLAAVSATDVWGAGWYWSDDGAGNQTLRGMLDHWDGSAWTSVALPAGADVANFTAVTATSANDVWAVGHSSADQPTVLHYDGSSWKQMTLPKAGLYGEIRGITVSGPNDVWAVGRVLTSETDSGHALAMHWNGSSWSRVKTPAEAGPLSSVAETPNGMLAVGLDHDQAKGIALYSTAGNMQMQTLPQVSGAPVQPAYVDAVGDRLTVVGSVAPAGADLPAPAVLTSRW</sequence>
<dbReference type="AlphaFoldDB" id="A0A4Z0H6T3"/>
<feature type="signal peptide" evidence="2">
    <location>
        <begin position="1"/>
        <end position="33"/>
    </location>
</feature>
<keyword evidence="4" id="KW-1185">Reference proteome</keyword>
<dbReference type="SUPFAM" id="SSF101898">
    <property type="entry name" value="NHL repeat"/>
    <property type="match status" value="1"/>
</dbReference>
<evidence type="ECO:0000313" key="3">
    <source>
        <dbReference type="EMBL" id="TGB08951.1"/>
    </source>
</evidence>
<comment type="caution">
    <text evidence="3">The sequence shown here is derived from an EMBL/GenBank/DDBJ whole genome shotgun (WGS) entry which is preliminary data.</text>
</comment>
<evidence type="ECO:0000313" key="4">
    <source>
        <dbReference type="Proteomes" id="UP000297948"/>
    </source>
</evidence>
<feature type="chain" id="PRO_5038645341" evidence="2">
    <location>
        <begin position="34"/>
        <end position="383"/>
    </location>
</feature>
<accession>A0A4Z0H6T3</accession>
<proteinExistence type="predicted"/>
<dbReference type="RefSeq" id="WP_135339460.1">
    <property type="nucleotide sequence ID" value="NZ_JBHLTX010000001.1"/>
</dbReference>
<keyword evidence="2" id="KW-0732">Signal</keyword>
<dbReference type="EMBL" id="SRID01000113">
    <property type="protein sequence ID" value="TGB08951.1"/>
    <property type="molecule type" value="Genomic_DNA"/>
</dbReference>
<dbReference type="Proteomes" id="UP000297948">
    <property type="component" value="Unassembled WGS sequence"/>
</dbReference>
<reference evidence="3 4" key="1">
    <citation type="submission" date="2019-03" db="EMBL/GenBank/DDBJ databases">
        <authorList>
            <person name="Gonzalez-Pimentel J.L."/>
        </authorList>
    </citation>
    <scope>NUCLEOTIDE SEQUENCE [LARGE SCALE GENOMIC DNA]</scope>
    <source>
        <strain evidence="3 4">JCM 31289</strain>
    </source>
</reference>
<dbReference type="OrthoDB" id="3454650at2"/>